<dbReference type="Pfam" id="PF10417">
    <property type="entry name" value="1-cysPrx_C"/>
    <property type="match status" value="1"/>
</dbReference>
<comment type="subcellular location">
    <subcellularLocation>
        <location evidence="9">Cytoplasm</location>
    </subcellularLocation>
</comment>
<dbReference type="InterPro" id="IPR036249">
    <property type="entry name" value="Thioredoxin-like_sf"/>
</dbReference>
<dbReference type="GO" id="GO:0005829">
    <property type="term" value="C:cytosol"/>
    <property type="evidence" value="ECO:0007669"/>
    <property type="project" value="TreeGrafter"/>
</dbReference>
<feature type="disulfide bond" description="Interchain (with Cys-215); in linked form" evidence="9">
    <location>
        <position position="54"/>
    </location>
</feature>
<evidence type="ECO:0000256" key="6">
    <source>
        <dbReference type="ARBA" id="ARBA00023284"/>
    </source>
</evidence>
<dbReference type="InterPro" id="IPR000866">
    <property type="entry name" value="AhpC/TSA"/>
</dbReference>
<dbReference type="Gene3D" id="3.40.30.10">
    <property type="entry name" value="Glutaredoxin"/>
    <property type="match status" value="1"/>
</dbReference>
<dbReference type="InterPro" id="IPR024706">
    <property type="entry name" value="Peroxiredoxin_AhpC-typ"/>
</dbReference>
<dbReference type="PROSITE" id="PS51352">
    <property type="entry name" value="THIOREDOXIN_2"/>
    <property type="match status" value="1"/>
</dbReference>
<gene>
    <name evidence="12" type="ORF">SAMN00017405_1982</name>
</gene>
<dbReference type="Pfam" id="PF00578">
    <property type="entry name" value="AhpC-TSA"/>
    <property type="match status" value="1"/>
</dbReference>
<protein>
    <recommendedName>
        <fullName evidence="9">Peroxiredoxin</fullName>
        <ecNumber evidence="9">1.11.1.24</ecNumber>
    </recommendedName>
    <alternativeName>
        <fullName evidence="9">Thioredoxin peroxidase</fullName>
    </alternativeName>
    <alternativeName>
        <fullName evidence="9">Thioredoxin-dependent peroxiredoxin</fullName>
    </alternativeName>
</protein>
<comment type="similarity">
    <text evidence="7 9">Belongs to the peroxiredoxin family. Prx6 subfamily.</text>
</comment>
<accession>A0A1W1UI53</accession>
<dbReference type="InterPro" id="IPR050217">
    <property type="entry name" value="Peroxiredoxin"/>
</dbReference>
<dbReference type="InterPro" id="IPR022915">
    <property type="entry name" value="Peroxiredoxin_TDXH"/>
</dbReference>
<dbReference type="STRING" id="656914.SAMN00017405_1982"/>
<dbReference type="PANTHER" id="PTHR10681">
    <property type="entry name" value="THIOREDOXIN PEROXIDASE"/>
    <property type="match status" value="1"/>
</dbReference>
<evidence type="ECO:0000256" key="4">
    <source>
        <dbReference type="ARBA" id="ARBA00022862"/>
    </source>
</evidence>
<evidence type="ECO:0000313" key="13">
    <source>
        <dbReference type="Proteomes" id="UP000192731"/>
    </source>
</evidence>
<keyword evidence="2 9" id="KW-0963">Cytoplasm</keyword>
<dbReference type="GO" id="GO:0033554">
    <property type="term" value="P:cellular response to stress"/>
    <property type="evidence" value="ECO:0007669"/>
    <property type="project" value="TreeGrafter"/>
</dbReference>
<dbReference type="PANTHER" id="PTHR10681:SF128">
    <property type="entry name" value="THIOREDOXIN-DEPENDENT PEROXIDE REDUCTASE, MITOCHONDRIAL"/>
    <property type="match status" value="1"/>
</dbReference>
<feature type="disulfide bond" description="Interchain (with Cys-54); in linked form" evidence="9">
    <location>
        <position position="215"/>
    </location>
</feature>
<comment type="catalytic activity">
    <reaction evidence="9">
        <text>a hydroperoxide + [thioredoxin]-dithiol = an alcohol + [thioredoxin]-disulfide + H2O</text>
        <dbReference type="Rhea" id="RHEA:62620"/>
        <dbReference type="Rhea" id="RHEA-COMP:10698"/>
        <dbReference type="Rhea" id="RHEA-COMP:10700"/>
        <dbReference type="ChEBI" id="CHEBI:15377"/>
        <dbReference type="ChEBI" id="CHEBI:29950"/>
        <dbReference type="ChEBI" id="CHEBI:30879"/>
        <dbReference type="ChEBI" id="CHEBI:35924"/>
        <dbReference type="ChEBI" id="CHEBI:50058"/>
        <dbReference type="EC" id="1.11.1.24"/>
    </reaction>
</comment>
<feature type="active site" description="Cysteine sulfenic acid (-SOH) intermediate" evidence="9">
    <location>
        <position position="54"/>
    </location>
</feature>
<dbReference type="GO" id="GO:0045454">
    <property type="term" value="P:cell redox homeostasis"/>
    <property type="evidence" value="ECO:0007669"/>
    <property type="project" value="TreeGrafter"/>
</dbReference>
<evidence type="ECO:0000256" key="8">
    <source>
        <dbReference type="ARBA" id="ARBA00037420"/>
    </source>
</evidence>
<comment type="subunit">
    <text evidence="9">Homodecamer. Pentamer of dimers that assemble into a ring structure.</text>
</comment>
<dbReference type="SUPFAM" id="SSF52833">
    <property type="entry name" value="Thioredoxin-like"/>
    <property type="match status" value="1"/>
</dbReference>
<dbReference type="NCBIfam" id="NF009668">
    <property type="entry name" value="PRK13189.1"/>
    <property type="match status" value="1"/>
</dbReference>
<sequence>MNEDMSVPRTCLPQIGAKAPDFEAITTFGNIKLSEFRGKWVVLFSHPGDFTPVCTTEFIAFARYFPYFVQRNTQLIGLSVDSNSSHLAWVYNIYCHTGIEIPFPVIDDRNLKVSNLYGMISPAMSETATVRTVYIIDPKGILRTILYYPLTTGRNIPEILRILDALQTADVEKVATPANWVPGMPVIMPPPNTYEELKQRIRCQNGYSCMDWYLCFKDINNQIGDGR</sequence>
<dbReference type="HAMAP" id="MF_00401">
    <property type="entry name" value="Peroxiredoxin"/>
    <property type="match status" value="1"/>
</dbReference>
<feature type="disulfide bond" description="Alternate" evidence="9">
    <location>
        <begin position="209"/>
        <end position="215"/>
    </location>
</feature>
<dbReference type="GO" id="GO:0042744">
    <property type="term" value="P:hydrogen peroxide catabolic process"/>
    <property type="evidence" value="ECO:0007669"/>
    <property type="project" value="TreeGrafter"/>
</dbReference>
<keyword evidence="5 9" id="KW-0560">Oxidoreductase</keyword>
<dbReference type="GO" id="GO:0008379">
    <property type="term" value="F:thioredoxin peroxidase activity"/>
    <property type="evidence" value="ECO:0007669"/>
    <property type="project" value="TreeGrafter"/>
</dbReference>
<comment type="function">
    <text evidence="8 9">Thiol-specific peroxidase that catalyzes the reduction of hydrogen peroxide and organic hydroperoxides to water and alcohols, respectively. Plays a role in cell protection against oxidative stress by detoxifying peroxides.</text>
</comment>
<dbReference type="CDD" id="cd03016">
    <property type="entry name" value="PRX_1cys"/>
    <property type="match status" value="1"/>
</dbReference>
<evidence type="ECO:0000256" key="9">
    <source>
        <dbReference type="HAMAP-Rule" id="MF_00401"/>
    </source>
</evidence>
<keyword evidence="13" id="KW-1185">Reference proteome</keyword>
<keyword evidence="6 9" id="KW-0676">Redox-active center</keyword>
<name>A0A1W1UI53_DESTI</name>
<reference evidence="12 13" key="1">
    <citation type="submission" date="2017-04" db="EMBL/GenBank/DDBJ databases">
        <authorList>
            <person name="Afonso C.L."/>
            <person name="Miller P.J."/>
            <person name="Scott M.A."/>
            <person name="Spackman E."/>
            <person name="Goraichik I."/>
            <person name="Dimitrov K.M."/>
            <person name="Suarez D.L."/>
            <person name="Swayne D.E."/>
        </authorList>
    </citation>
    <scope>NUCLEOTIDE SEQUENCE [LARGE SCALE GENOMIC DNA]</scope>
    <source>
        <strain evidence="12 13">DSM 11270</strain>
    </source>
</reference>
<feature type="domain" description="Thioredoxin" evidence="11">
    <location>
        <begin position="13"/>
        <end position="168"/>
    </location>
</feature>
<dbReference type="EC" id="1.11.1.24" evidence="9"/>
<evidence type="ECO:0000256" key="5">
    <source>
        <dbReference type="ARBA" id="ARBA00023002"/>
    </source>
</evidence>
<dbReference type="GO" id="GO:0006979">
    <property type="term" value="P:response to oxidative stress"/>
    <property type="evidence" value="ECO:0007669"/>
    <property type="project" value="TreeGrafter"/>
</dbReference>
<proteinExistence type="inferred from homology"/>
<organism evidence="12 13">
    <name type="scientific">Desulfonispora thiosulfatigenes DSM 11270</name>
    <dbReference type="NCBI Taxonomy" id="656914"/>
    <lineage>
        <taxon>Bacteria</taxon>
        <taxon>Bacillati</taxon>
        <taxon>Bacillota</taxon>
        <taxon>Clostridia</taxon>
        <taxon>Eubacteriales</taxon>
        <taxon>Peptococcaceae</taxon>
        <taxon>Desulfonispora</taxon>
    </lineage>
</organism>
<evidence type="ECO:0000256" key="1">
    <source>
        <dbReference type="ARBA" id="ARBA00009796"/>
    </source>
</evidence>
<evidence type="ECO:0000313" key="12">
    <source>
        <dbReference type="EMBL" id="SMB80719.1"/>
    </source>
</evidence>
<evidence type="ECO:0000256" key="3">
    <source>
        <dbReference type="ARBA" id="ARBA00022559"/>
    </source>
</evidence>
<dbReference type="Proteomes" id="UP000192731">
    <property type="component" value="Unassembled WGS sequence"/>
</dbReference>
<keyword evidence="9" id="KW-1015">Disulfide bond</keyword>
<dbReference type="AlphaFoldDB" id="A0A1W1UI53"/>
<evidence type="ECO:0000256" key="10">
    <source>
        <dbReference type="PIRSR" id="PIRSR000239-1"/>
    </source>
</evidence>
<keyword evidence="4 9" id="KW-0049">Antioxidant</keyword>
<feature type="binding site" evidence="9">
    <location>
        <position position="131"/>
    </location>
    <ligand>
        <name>substrate</name>
    </ligand>
</feature>
<feature type="active site" description="Cysteine sulfenic acid (-SOH) intermediate; for peroxidase activity" evidence="10">
    <location>
        <position position="54"/>
    </location>
</feature>
<dbReference type="EMBL" id="FWWT01000006">
    <property type="protein sequence ID" value="SMB80719.1"/>
    <property type="molecule type" value="Genomic_DNA"/>
</dbReference>
<dbReference type="Gene3D" id="3.30.1020.10">
    <property type="entry name" value="Antioxidant, Horf6, Chain A, domain2"/>
    <property type="match status" value="1"/>
</dbReference>
<keyword evidence="3 9" id="KW-0575">Peroxidase</keyword>
<comment type="miscellaneous">
    <text evidence="9">The active site is a conserved redox-active cysteine residue, the peroxidatic cysteine (C(P)), which makes the nucleophilic attack on the peroxide substrate. The peroxide oxidizes the C(P)-SH to cysteine sulfenic acid (C(P)-SOH), which then reacts with another cysteine residue, the resolving cysteine (C(R)), to form a disulfide bridge. The disulfide is subsequently reduced by an appropriate electron donor to complete the catalytic cycle. Although the primary sequence of this enzyme is similar to those of the 1-Cys Prx6 enzymes, its catalytic properties resemble those of the typical 2-Cys Prxs and C(R) is provided by the other dimeric subunit to form an intersubunit disulfide. The disulfide is subsequently reduced by thioredoxin.</text>
</comment>
<dbReference type="InterPro" id="IPR019479">
    <property type="entry name" value="Peroxiredoxin_C"/>
</dbReference>
<dbReference type="RefSeq" id="WP_084052022.1">
    <property type="nucleotide sequence ID" value="NZ_FWWT01000006.1"/>
</dbReference>
<dbReference type="InterPro" id="IPR013766">
    <property type="entry name" value="Thioredoxin_domain"/>
</dbReference>
<evidence type="ECO:0000256" key="2">
    <source>
        <dbReference type="ARBA" id="ARBA00022490"/>
    </source>
</evidence>
<dbReference type="InterPro" id="IPR045020">
    <property type="entry name" value="PRX_1cys"/>
</dbReference>
<comment type="similarity">
    <text evidence="1">Belongs to the peroxiredoxin family. AhpC/Prx1 subfamily.</text>
</comment>
<evidence type="ECO:0000259" key="11">
    <source>
        <dbReference type="PROSITE" id="PS51352"/>
    </source>
</evidence>
<dbReference type="PIRSF" id="PIRSF000239">
    <property type="entry name" value="AHPC"/>
    <property type="match status" value="1"/>
</dbReference>
<evidence type="ECO:0000256" key="7">
    <source>
        <dbReference type="ARBA" id="ARBA00025719"/>
    </source>
</evidence>